<evidence type="ECO:0000259" key="14">
    <source>
        <dbReference type="Pfam" id="PF08356"/>
    </source>
</evidence>
<evidence type="ECO:0000256" key="5">
    <source>
        <dbReference type="ARBA" id="ARBA00022737"/>
    </source>
</evidence>
<dbReference type="STRING" id="981085.W9RVS0"/>
<dbReference type="FunFam" id="1.10.238.10:FF:000011">
    <property type="entry name" value="Mitochondrial Rho GTPase"/>
    <property type="match status" value="1"/>
</dbReference>
<evidence type="ECO:0000313" key="16">
    <source>
        <dbReference type="Proteomes" id="UP000030645"/>
    </source>
</evidence>
<evidence type="ECO:0000256" key="6">
    <source>
        <dbReference type="ARBA" id="ARBA00022741"/>
    </source>
</evidence>
<evidence type="ECO:0000256" key="2">
    <source>
        <dbReference type="ARBA" id="ARBA00007981"/>
    </source>
</evidence>
<dbReference type="PANTHER" id="PTHR46819:SF1">
    <property type="entry name" value="EF-HAND CALCIUM-BINDING DOMAIN-CONTAINING PROTEIN 7"/>
    <property type="match status" value="1"/>
</dbReference>
<keyword evidence="4" id="KW-0479">Metal-binding</keyword>
<dbReference type="InterPro" id="IPR001806">
    <property type="entry name" value="Small_GTPase"/>
</dbReference>
<dbReference type="InterPro" id="IPR011992">
    <property type="entry name" value="EF-hand-dom_pair"/>
</dbReference>
<evidence type="ECO:0000256" key="7">
    <source>
        <dbReference type="ARBA" id="ARBA00022787"/>
    </source>
</evidence>
<dbReference type="GO" id="GO:0003924">
    <property type="term" value="F:GTPase activity"/>
    <property type="evidence" value="ECO:0007669"/>
    <property type="project" value="InterPro"/>
</dbReference>
<dbReference type="GO" id="GO:0046872">
    <property type="term" value="F:metal ion binding"/>
    <property type="evidence" value="ECO:0007669"/>
    <property type="project" value="UniProtKB-KW"/>
</dbReference>
<keyword evidence="16" id="KW-1185">Reference proteome</keyword>
<dbReference type="SUPFAM" id="SSF52540">
    <property type="entry name" value="P-loop containing nucleoside triphosphate hydrolases"/>
    <property type="match status" value="1"/>
</dbReference>
<evidence type="ECO:0000256" key="13">
    <source>
        <dbReference type="ARBA" id="ARBA00023136"/>
    </source>
</evidence>
<dbReference type="eggNOG" id="KOG1707">
    <property type="taxonomic scope" value="Eukaryota"/>
</dbReference>
<evidence type="ECO:0000256" key="1">
    <source>
        <dbReference type="ARBA" id="ARBA00004200"/>
    </source>
</evidence>
<dbReference type="Gene3D" id="3.40.50.300">
    <property type="entry name" value="P-loop containing nucleotide triphosphate hydrolases"/>
    <property type="match status" value="1"/>
</dbReference>
<evidence type="ECO:0000256" key="8">
    <source>
        <dbReference type="ARBA" id="ARBA00022801"/>
    </source>
</evidence>
<gene>
    <name evidence="15" type="ORF">L484_018613</name>
</gene>
<dbReference type="AlphaFoldDB" id="W9RVS0"/>
<evidence type="ECO:0000256" key="12">
    <source>
        <dbReference type="ARBA" id="ARBA00023134"/>
    </source>
</evidence>
<keyword evidence="7" id="KW-1000">Mitochondrion outer membrane</keyword>
<dbReference type="PROSITE" id="PS00018">
    <property type="entry name" value="EF_HAND_1"/>
    <property type="match status" value="1"/>
</dbReference>
<dbReference type="GO" id="GO:0005525">
    <property type="term" value="F:GTP binding"/>
    <property type="evidence" value="ECO:0007669"/>
    <property type="project" value="UniProtKB-KW"/>
</dbReference>
<organism evidence="15 16">
    <name type="scientific">Morus notabilis</name>
    <dbReference type="NCBI Taxonomy" id="981085"/>
    <lineage>
        <taxon>Eukaryota</taxon>
        <taxon>Viridiplantae</taxon>
        <taxon>Streptophyta</taxon>
        <taxon>Embryophyta</taxon>
        <taxon>Tracheophyta</taxon>
        <taxon>Spermatophyta</taxon>
        <taxon>Magnoliopsida</taxon>
        <taxon>eudicotyledons</taxon>
        <taxon>Gunneridae</taxon>
        <taxon>Pentapetalae</taxon>
        <taxon>rosids</taxon>
        <taxon>fabids</taxon>
        <taxon>Rosales</taxon>
        <taxon>Moraceae</taxon>
        <taxon>Moreae</taxon>
        <taxon>Morus</taxon>
    </lineage>
</organism>
<keyword evidence="10" id="KW-1133">Transmembrane helix</keyword>
<name>W9RVS0_9ROSA</name>
<reference evidence="16" key="1">
    <citation type="submission" date="2013-01" db="EMBL/GenBank/DDBJ databases">
        <title>Draft Genome Sequence of a Mulberry Tree, Morus notabilis C.K. Schneid.</title>
        <authorList>
            <person name="He N."/>
            <person name="Zhao S."/>
        </authorList>
    </citation>
    <scope>NUCLEOTIDE SEQUENCE</scope>
</reference>
<dbReference type="Pfam" id="PF00071">
    <property type="entry name" value="Ras"/>
    <property type="match status" value="1"/>
</dbReference>
<evidence type="ECO:0000256" key="10">
    <source>
        <dbReference type="ARBA" id="ARBA00022989"/>
    </source>
</evidence>
<keyword evidence="12" id="KW-0342">GTP-binding</keyword>
<comment type="subcellular location">
    <subcellularLocation>
        <location evidence="1">Mitochondrion outer membrane</location>
        <topology evidence="1">Single-pass type IV membrane protein</topology>
    </subcellularLocation>
</comment>
<dbReference type="GO" id="GO:0005741">
    <property type="term" value="C:mitochondrial outer membrane"/>
    <property type="evidence" value="ECO:0007669"/>
    <property type="project" value="UniProtKB-SubCell"/>
</dbReference>
<evidence type="ECO:0000313" key="15">
    <source>
        <dbReference type="EMBL" id="EXB74905.1"/>
    </source>
</evidence>
<comment type="similarity">
    <text evidence="2">Belongs to the mitochondrial Rho GTPase family.</text>
</comment>
<dbReference type="InterPro" id="IPR018247">
    <property type="entry name" value="EF_Hand_1_Ca_BS"/>
</dbReference>
<evidence type="ECO:0000256" key="11">
    <source>
        <dbReference type="ARBA" id="ARBA00023128"/>
    </source>
</evidence>
<dbReference type="PANTHER" id="PTHR46819">
    <property type="entry name" value="EF-HAND CALCIUM-BINDING DOMAIN-CONTAINING PROTEIN 7"/>
    <property type="match status" value="1"/>
</dbReference>
<keyword evidence="13" id="KW-0472">Membrane</keyword>
<dbReference type="EMBL" id="KE344662">
    <property type="protein sequence ID" value="EXB74905.1"/>
    <property type="molecule type" value="Genomic_DNA"/>
</dbReference>
<dbReference type="Gene3D" id="1.10.238.10">
    <property type="entry name" value="EF-hand"/>
    <property type="match status" value="1"/>
</dbReference>
<keyword evidence="5" id="KW-0677">Repeat</keyword>
<dbReference type="InterPro" id="IPR013567">
    <property type="entry name" value="EF_hand_assoc_2"/>
</dbReference>
<feature type="domain" description="EF hand associated type-2" evidence="14">
    <location>
        <begin position="208"/>
        <end position="289"/>
    </location>
</feature>
<keyword evidence="9" id="KW-0106">Calcium</keyword>
<proteinExistence type="inferred from homology"/>
<dbReference type="InterPro" id="IPR027417">
    <property type="entry name" value="P-loop_NTPase"/>
</dbReference>
<evidence type="ECO:0000256" key="9">
    <source>
        <dbReference type="ARBA" id="ARBA00022837"/>
    </source>
</evidence>
<evidence type="ECO:0000256" key="3">
    <source>
        <dbReference type="ARBA" id="ARBA00022692"/>
    </source>
</evidence>
<dbReference type="InterPro" id="IPR052266">
    <property type="entry name" value="Miro-EF-hand_domain"/>
</dbReference>
<keyword evidence="3" id="KW-0812">Transmembrane</keyword>
<dbReference type="SUPFAM" id="SSF47473">
    <property type="entry name" value="EF-hand"/>
    <property type="match status" value="1"/>
</dbReference>
<accession>W9RVS0</accession>
<dbReference type="Proteomes" id="UP000030645">
    <property type="component" value="Unassembled WGS sequence"/>
</dbReference>
<sequence>MWRGGTGRAILAGGRTRVRIVVAGDCGTGRSSLIATAAAMNPNVNVPPLLPPMILLQESFQPKAPLTLVDTSSRTVDFCKVAAELKQADSVVLTYACYQPHTFDRLSTFWLPKLRLLEVKVPVIVVGCKQDLRDKNQQFNLEQVMSPLKQQFPEIENYMIFDPESQELNPRFVRALKRIFILFDHDKDGALSDAELNDYQVKWSNGSLSRDQIVAPKKAVQYHFPSGVNKRGFTPTGFLFLHKQLIKLRHLQATWIVLRRFGYNNDIELADELIPSPLKQTPDQDKALQPHELEELFSTAPESSDESSRRRATELLVEVSSHGEDTGFEVPCLVVAAKSDLVSFPLAIQHSTRVCVLF</sequence>
<keyword evidence="6" id="KW-0547">Nucleotide-binding</keyword>
<keyword evidence="11" id="KW-0496">Mitochondrion</keyword>
<evidence type="ECO:0000256" key="4">
    <source>
        <dbReference type="ARBA" id="ARBA00022723"/>
    </source>
</evidence>
<dbReference type="Pfam" id="PF08356">
    <property type="entry name" value="EF_assoc_2"/>
    <property type="match status" value="1"/>
</dbReference>
<protein>
    <submittedName>
        <fullName evidence="15">Mitochondrial Rho GTPase 1</fullName>
    </submittedName>
</protein>
<keyword evidence="8" id="KW-0378">Hydrolase</keyword>